<dbReference type="InterPro" id="IPR012674">
    <property type="entry name" value="Calycin"/>
</dbReference>
<keyword evidence="3" id="KW-0449">Lipoprotein</keyword>
<keyword evidence="3" id="KW-0564">Palmitate</keyword>
<comment type="caution">
    <text evidence="5">The sequence shown here is derived from an EMBL/GenBank/DDBJ whole genome shotgun (WGS) entry which is preliminary data.</text>
</comment>
<protein>
    <recommendedName>
        <fullName evidence="4">Lipocalin/cytosolic fatty-acid binding domain-containing protein</fullName>
    </recommendedName>
</protein>
<keyword evidence="6" id="KW-1185">Reference proteome</keyword>
<evidence type="ECO:0000313" key="6">
    <source>
        <dbReference type="Proteomes" id="UP000289758"/>
    </source>
</evidence>
<dbReference type="Gene3D" id="2.40.128.20">
    <property type="match status" value="1"/>
</dbReference>
<feature type="chain" id="PRO_5021061797" description="Lipocalin/cytosolic fatty-acid binding domain-containing protein" evidence="2">
    <location>
        <begin position="17"/>
        <end position="174"/>
    </location>
</feature>
<dbReference type="RefSeq" id="WP_129088095.1">
    <property type="nucleotide sequence ID" value="NZ_CP053836.1"/>
</dbReference>
<dbReference type="AlphaFoldDB" id="A0A4V1M003"/>
<dbReference type="PRINTS" id="PR01171">
    <property type="entry name" value="BCTLIPOCALIN"/>
</dbReference>
<evidence type="ECO:0000256" key="2">
    <source>
        <dbReference type="PIRNR" id="PIRNR036893"/>
    </source>
</evidence>
<comment type="similarity">
    <text evidence="1 2">Belongs to the calycin superfamily. Lipocalin family.</text>
</comment>
<name>A0A4V1M003_9BACT</name>
<accession>A0A4V1M003</accession>
<dbReference type="PIRSF" id="PIRSF036893">
    <property type="entry name" value="Lipocalin_ApoD"/>
    <property type="match status" value="1"/>
</dbReference>
<dbReference type="InterPro" id="IPR022271">
    <property type="entry name" value="Lipocalin_ApoD"/>
</dbReference>
<dbReference type="GO" id="GO:0006950">
    <property type="term" value="P:response to stress"/>
    <property type="evidence" value="ECO:0007669"/>
    <property type="project" value="UniProtKB-ARBA"/>
</dbReference>
<gene>
    <name evidence="5" type="ORF">CRV07_13170</name>
</gene>
<dbReference type="OrthoDB" id="5343851at2"/>
<dbReference type="Proteomes" id="UP000289758">
    <property type="component" value="Unassembled WGS sequence"/>
</dbReference>
<proteinExistence type="inferred from homology"/>
<evidence type="ECO:0000256" key="3">
    <source>
        <dbReference type="PIRSR" id="PIRSR036893-52"/>
    </source>
</evidence>
<dbReference type="SUPFAM" id="SSF50814">
    <property type="entry name" value="Lipocalins"/>
    <property type="match status" value="1"/>
</dbReference>
<feature type="domain" description="Lipocalin/cytosolic fatty-acid binding" evidence="4">
    <location>
        <begin position="33"/>
        <end position="153"/>
    </location>
</feature>
<evidence type="ECO:0000256" key="1">
    <source>
        <dbReference type="ARBA" id="ARBA00006889"/>
    </source>
</evidence>
<dbReference type="Pfam" id="PF08212">
    <property type="entry name" value="Lipocalin_2"/>
    <property type="match status" value="1"/>
</dbReference>
<reference evidence="5 6" key="1">
    <citation type="submission" date="2017-10" db="EMBL/GenBank/DDBJ databases">
        <title>Genomics of the genus Arcobacter.</title>
        <authorList>
            <person name="Perez-Cataluna A."/>
            <person name="Figueras M.J."/>
        </authorList>
    </citation>
    <scope>NUCLEOTIDE SEQUENCE [LARGE SCALE GENOMIC DNA]</scope>
    <source>
        <strain evidence="5 6">CECT 8441</strain>
    </source>
</reference>
<dbReference type="EMBL" id="PDKK01000014">
    <property type="protein sequence ID" value="RXK02832.1"/>
    <property type="molecule type" value="Genomic_DNA"/>
</dbReference>
<dbReference type="PANTHER" id="PTHR10612:SF34">
    <property type="entry name" value="APOLIPOPROTEIN D"/>
    <property type="match status" value="1"/>
</dbReference>
<feature type="signal peptide" evidence="2">
    <location>
        <begin position="1"/>
        <end position="16"/>
    </location>
</feature>
<sequence>MRLIIVLFFSLCIAYAKQTKTPLAVEYVNPINFSGLWYEIARTYNSFEKNCVAATVEYKLEKNNNYSVTNRCFEHEIDGKLIVYNGTVQALEKDNMAKIKSTYFWIFSKNYQIIYLDDYQTAVMGDKNMENVWIMNREPFLDEKKLKDILGMLENYMNIQEFIFTKQDKNGKYK</sequence>
<dbReference type="InterPro" id="IPR000566">
    <property type="entry name" value="Lipocln_cytosolic_FA-bd_dom"/>
</dbReference>
<dbReference type="PANTHER" id="PTHR10612">
    <property type="entry name" value="APOLIPOPROTEIN D"/>
    <property type="match status" value="1"/>
</dbReference>
<evidence type="ECO:0000313" key="5">
    <source>
        <dbReference type="EMBL" id="RXK02832.1"/>
    </source>
</evidence>
<evidence type="ECO:0000259" key="4">
    <source>
        <dbReference type="Pfam" id="PF08212"/>
    </source>
</evidence>
<keyword evidence="2" id="KW-0732">Signal</keyword>
<feature type="lipid moiety-binding region" description="N-palmitoyl cysteine" evidence="3">
    <location>
        <position position="12"/>
    </location>
</feature>
<dbReference type="InterPro" id="IPR047202">
    <property type="entry name" value="Lipocalin_Blc-like_dom"/>
</dbReference>
<organism evidence="5 6">
    <name type="scientific">Halarcobacter ebronensis</name>
    <dbReference type="NCBI Taxonomy" id="1462615"/>
    <lineage>
        <taxon>Bacteria</taxon>
        <taxon>Pseudomonadati</taxon>
        <taxon>Campylobacterota</taxon>
        <taxon>Epsilonproteobacteria</taxon>
        <taxon>Campylobacterales</taxon>
        <taxon>Arcobacteraceae</taxon>
        <taxon>Halarcobacter</taxon>
    </lineage>
</organism>
<feature type="lipid moiety-binding region" description="S-diacylglycerol cysteine" evidence="3">
    <location>
        <position position="12"/>
    </location>
</feature>
<dbReference type="InterPro" id="IPR002446">
    <property type="entry name" value="Lipocalin_bac"/>
</dbReference>
<dbReference type="CDD" id="cd19438">
    <property type="entry name" value="lipocalin_Blc-like"/>
    <property type="match status" value="1"/>
</dbReference>